<accession>A0A814XGT3</accession>
<evidence type="ECO:0000313" key="9">
    <source>
        <dbReference type="EMBL" id="CAF1217663.1"/>
    </source>
</evidence>
<evidence type="ECO:0008006" key="11">
    <source>
        <dbReference type="Google" id="ProtNLM"/>
    </source>
</evidence>
<evidence type="ECO:0000256" key="3">
    <source>
        <dbReference type="ARBA" id="ARBA00022448"/>
    </source>
</evidence>
<comment type="subcellular location">
    <subcellularLocation>
        <location evidence="1">Endoplasmic reticulum membrane</location>
        <topology evidence="1">Multi-pass membrane protein</topology>
    </subcellularLocation>
</comment>
<comment type="caution">
    <text evidence="9">The sequence shown here is derived from an EMBL/GenBank/DDBJ whole genome shotgun (WGS) entry which is preliminary data.</text>
</comment>
<dbReference type="GO" id="GO:0005460">
    <property type="term" value="F:UDP-glucose transmembrane transporter activity"/>
    <property type="evidence" value="ECO:0007669"/>
    <property type="project" value="TreeGrafter"/>
</dbReference>
<dbReference type="InterPro" id="IPR037185">
    <property type="entry name" value="EmrE-like"/>
</dbReference>
<evidence type="ECO:0000256" key="4">
    <source>
        <dbReference type="ARBA" id="ARBA00022692"/>
    </source>
</evidence>
<feature type="transmembrane region" description="Helical" evidence="8">
    <location>
        <begin position="264"/>
        <end position="282"/>
    </location>
</feature>
<reference evidence="9" key="1">
    <citation type="submission" date="2021-02" db="EMBL/GenBank/DDBJ databases">
        <authorList>
            <person name="Nowell W R."/>
        </authorList>
    </citation>
    <scope>NUCLEOTIDE SEQUENCE</scope>
</reference>
<dbReference type="GO" id="GO:0005459">
    <property type="term" value="F:UDP-galactose transmembrane transporter activity"/>
    <property type="evidence" value="ECO:0007669"/>
    <property type="project" value="TreeGrafter"/>
</dbReference>
<keyword evidence="6 8" id="KW-1133">Transmembrane helix</keyword>
<feature type="transmembrane region" description="Helical" evidence="8">
    <location>
        <begin position="158"/>
        <end position="182"/>
    </location>
</feature>
<gene>
    <name evidence="9" type="ORF">BJG266_LOCUS27801</name>
</gene>
<keyword evidence="4 8" id="KW-0812">Transmembrane</keyword>
<feature type="transmembrane region" description="Helical" evidence="8">
    <location>
        <begin position="128"/>
        <end position="146"/>
    </location>
</feature>
<proteinExistence type="inferred from homology"/>
<feature type="transmembrane region" description="Helical" evidence="8">
    <location>
        <begin position="232"/>
        <end position="252"/>
    </location>
</feature>
<sequence>MSSSSVKLFACFLGIFVAYLLFGIVQESIVKKKYGENDKFTYILSLVFFQCIFNAIVSKVILVVRNTPRDTTPSKMYAFASFTYLFAMLASNYALEFVSYPMQVLGKSVKPVPVMLLGVLIARRRYPLIKYFYVLLIVAGVVLFMYKKPKETTKMVESGGIIGIGEFLLMVSLAFDGLTGGIQDRIRNSHRVQAYHMMYSMNIWSCLWASIGVIATGEIYGLFNFITLYPHVLGQMFLLGLTGAIGQNFIFLTIEWFGPLTCSIFTTTRKFFTILCSVIIFGNPITNQQIFGTALVFCGLFLEQFFGRANHR</sequence>
<keyword evidence="5" id="KW-0256">Endoplasmic reticulum</keyword>
<keyword evidence="3" id="KW-0813">Transport</keyword>
<name>A0A814XGT3_9BILA</name>
<evidence type="ECO:0000256" key="1">
    <source>
        <dbReference type="ARBA" id="ARBA00004477"/>
    </source>
</evidence>
<evidence type="ECO:0000256" key="5">
    <source>
        <dbReference type="ARBA" id="ARBA00022824"/>
    </source>
</evidence>
<dbReference type="GO" id="GO:0005789">
    <property type="term" value="C:endoplasmic reticulum membrane"/>
    <property type="evidence" value="ECO:0007669"/>
    <property type="project" value="UniProtKB-SubCell"/>
</dbReference>
<dbReference type="GO" id="GO:0000139">
    <property type="term" value="C:Golgi membrane"/>
    <property type="evidence" value="ECO:0007669"/>
    <property type="project" value="TreeGrafter"/>
</dbReference>
<evidence type="ECO:0000256" key="6">
    <source>
        <dbReference type="ARBA" id="ARBA00022989"/>
    </source>
</evidence>
<dbReference type="PANTHER" id="PTHR10778">
    <property type="entry name" value="SOLUTE CARRIER FAMILY 35 MEMBER B"/>
    <property type="match status" value="1"/>
</dbReference>
<dbReference type="AlphaFoldDB" id="A0A814XGT3"/>
<feature type="transmembrane region" description="Helical" evidence="8">
    <location>
        <begin position="203"/>
        <end position="226"/>
    </location>
</feature>
<organism evidence="9 10">
    <name type="scientific">Adineta steineri</name>
    <dbReference type="NCBI Taxonomy" id="433720"/>
    <lineage>
        <taxon>Eukaryota</taxon>
        <taxon>Metazoa</taxon>
        <taxon>Spiralia</taxon>
        <taxon>Gnathifera</taxon>
        <taxon>Rotifera</taxon>
        <taxon>Eurotatoria</taxon>
        <taxon>Bdelloidea</taxon>
        <taxon>Adinetida</taxon>
        <taxon>Adinetidae</taxon>
        <taxon>Adineta</taxon>
    </lineage>
</organism>
<dbReference type="SUPFAM" id="SSF103481">
    <property type="entry name" value="Multidrug resistance efflux transporter EmrE"/>
    <property type="match status" value="2"/>
</dbReference>
<dbReference type="Pfam" id="PF08449">
    <property type="entry name" value="UAA"/>
    <property type="match status" value="1"/>
</dbReference>
<dbReference type="PANTHER" id="PTHR10778:SF10">
    <property type="entry name" value="SOLUTE CARRIER FAMILY 35 MEMBER B1"/>
    <property type="match status" value="1"/>
</dbReference>
<evidence type="ECO:0000256" key="8">
    <source>
        <dbReference type="SAM" id="Phobius"/>
    </source>
</evidence>
<feature type="transmembrane region" description="Helical" evidence="8">
    <location>
        <begin position="42"/>
        <end position="64"/>
    </location>
</feature>
<keyword evidence="7 8" id="KW-0472">Membrane</keyword>
<protein>
    <recommendedName>
        <fullName evidence="11">Solute carrier family 35 member B1</fullName>
    </recommendedName>
</protein>
<feature type="transmembrane region" description="Helical" evidence="8">
    <location>
        <begin position="100"/>
        <end position="121"/>
    </location>
</feature>
<evidence type="ECO:0000256" key="2">
    <source>
        <dbReference type="ARBA" id="ARBA00010694"/>
    </source>
</evidence>
<dbReference type="InterPro" id="IPR013657">
    <property type="entry name" value="SCL35B1-4/HUT1"/>
</dbReference>
<dbReference type="EMBL" id="CAJNOI010000266">
    <property type="protein sequence ID" value="CAF1217663.1"/>
    <property type="molecule type" value="Genomic_DNA"/>
</dbReference>
<evidence type="ECO:0000313" key="10">
    <source>
        <dbReference type="Proteomes" id="UP000663877"/>
    </source>
</evidence>
<dbReference type="Proteomes" id="UP000663877">
    <property type="component" value="Unassembled WGS sequence"/>
</dbReference>
<evidence type="ECO:0000256" key="7">
    <source>
        <dbReference type="ARBA" id="ARBA00023136"/>
    </source>
</evidence>
<comment type="similarity">
    <text evidence="2">Belongs to the nucleotide-sugar transporter family. SLC35B subfamily.</text>
</comment>
<feature type="transmembrane region" description="Helical" evidence="8">
    <location>
        <begin position="76"/>
        <end position="94"/>
    </location>
</feature>